<dbReference type="AlphaFoldDB" id="A0A3B0VPY9"/>
<reference evidence="3" key="1">
    <citation type="submission" date="2018-06" db="EMBL/GenBank/DDBJ databases">
        <authorList>
            <person name="Zhirakovskaya E."/>
        </authorList>
    </citation>
    <scope>NUCLEOTIDE SEQUENCE</scope>
</reference>
<feature type="domain" description="FlgD Tudor-like" evidence="2">
    <location>
        <begin position="93"/>
        <end position="237"/>
    </location>
</feature>
<dbReference type="InterPro" id="IPR025963">
    <property type="entry name" value="FLgD_Tudor"/>
</dbReference>
<name>A0A3B0VPY9_9ZZZZ</name>
<keyword evidence="3" id="KW-0966">Cell projection</keyword>
<proteinExistence type="predicted"/>
<dbReference type="Gene3D" id="2.30.30.910">
    <property type="match status" value="1"/>
</dbReference>
<organism evidence="3">
    <name type="scientific">hydrothermal vent metagenome</name>
    <dbReference type="NCBI Taxonomy" id="652676"/>
    <lineage>
        <taxon>unclassified sequences</taxon>
        <taxon>metagenomes</taxon>
        <taxon>ecological metagenomes</taxon>
    </lineage>
</organism>
<dbReference type="GO" id="GO:0044781">
    <property type="term" value="P:bacterial-type flagellum organization"/>
    <property type="evidence" value="ECO:0007669"/>
    <property type="project" value="UniProtKB-KW"/>
</dbReference>
<protein>
    <submittedName>
        <fullName evidence="3">Flagellar basal-body rod modification protein FlgD</fullName>
    </submittedName>
</protein>
<dbReference type="Pfam" id="PF03963">
    <property type="entry name" value="FlgD"/>
    <property type="match status" value="1"/>
</dbReference>
<dbReference type="Gene3D" id="2.60.40.4070">
    <property type="match status" value="1"/>
</dbReference>
<gene>
    <name evidence="3" type="ORF">MNBD_GAMMA03-503</name>
</gene>
<dbReference type="Pfam" id="PF13861">
    <property type="entry name" value="FLgD_tudor"/>
    <property type="match status" value="1"/>
</dbReference>
<evidence type="ECO:0000259" key="2">
    <source>
        <dbReference type="Pfam" id="PF13861"/>
    </source>
</evidence>
<evidence type="ECO:0000313" key="3">
    <source>
        <dbReference type="EMBL" id="VAW45585.1"/>
    </source>
</evidence>
<keyword evidence="3" id="KW-0969">Cilium</keyword>
<sequence>MNDFLPSITAGNENYIKALQENSNPANNSEALNGMEQADFLLLLTTQMQNQDPSKPMDATDFVTDLTQMGQLEATNDMNASILAMTASFNNLQTMQGASLIGKNVQIEGDKFSYSSEQPSSFSLNTDEPFIDITIVISDDDGIVKELSYADFLSDREKASWDGVPNKSIEWDGLDDVGAARGDGVFSITAYGTDSTGETKSINTVVGSRVNTVGIGADGSMTLTLATGEKVAMDTVREISG</sequence>
<accession>A0A3B0VPY9</accession>
<evidence type="ECO:0000256" key="1">
    <source>
        <dbReference type="ARBA" id="ARBA00022795"/>
    </source>
</evidence>
<dbReference type="InterPro" id="IPR005648">
    <property type="entry name" value="FlgD"/>
</dbReference>
<keyword evidence="3" id="KW-0282">Flagellum</keyword>
<keyword evidence="1" id="KW-1005">Bacterial flagellum biogenesis</keyword>
<dbReference type="EMBL" id="UOFC01000062">
    <property type="protein sequence ID" value="VAW45585.1"/>
    <property type="molecule type" value="Genomic_DNA"/>
</dbReference>